<dbReference type="InterPro" id="IPR011766">
    <property type="entry name" value="TPP_enzyme_TPP-bd"/>
</dbReference>
<gene>
    <name evidence="3" type="ORF">S06H3_44516</name>
</gene>
<organism evidence="3">
    <name type="scientific">marine sediment metagenome</name>
    <dbReference type="NCBI Taxonomy" id="412755"/>
    <lineage>
        <taxon>unclassified sequences</taxon>
        <taxon>metagenomes</taxon>
        <taxon>ecological metagenomes</taxon>
    </lineage>
</organism>
<dbReference type="PANTHER" id="PTHR48084:SF4">
    <property type="entry name" value="2-OXOGLUTARATE OXIDOREDUCTASE SUBUNIT KORB"/>
    <property type="match status" value="1"/>
</dbReference>
<proteinExistence type="predicted"/>
<dbReference type="Gene3D" id="3.40.50.970">
    <property type="match status" value="1"/>
</dbReference>
<name>X1N822_9ZZZZ</name>
<evidence type="ECO:0000313" key="3">
    <source>
        <dbReference type="EMBL" id="GAI40162.1"/>
    </source>
</evidence>
<dbReference type="AlphaFoldDB" id="X1N822"/>
<evidence type="ECO:0000259" key="2">
    <source>
        <dbReference type="Pfam" id="PF02775"/>
    </source>
</evidence>
<dbReference type="Pfam" id="PF02775">
    <property type="entry name" value="TPP_enzyme_C"/>
    <property type="match status" value="1"/>
</dbReference>
<keyword evidence="1" id="KW-0560">Oxidoreductase</keyword>
<sequence length="223" mass="24989">MNSLDTNTKPTWCQGCYNFQILAGVKNFLERSRIRRENIAIVTGIGCHAKIFDYINLNGINTLHGRVLPTCLGIKIGNPNLNVIGFAGDGDAYAEGMEHLIHAARYNADIKYFVHNNQVFALTVGQPTPTTEIGFKDKTTPQGVKIYPLNPIKLMLASGASFVARVFADSKQIEYVLKEALKHKGFAFIEVLQPCLIFHPDVSYRNKVYSLDKVNHDRTNFEQ</sequence>
<dbReference type="CDD" id="cd03375">
    <property type="entry name" value="TPP_OGFOR"/>
    <property type="match status" value="1"/>
</dbReference>
<dbReference type="InterPro" id="IPR029061">
    <property type="entry name" value="THDP-binding"/>
</dbReference>
<dbReference type="InterPro" id="IPR051457">
    <property type="entry name" value="2-oxoacid:Fd_oxidoreductase"/>
</dbReference>
<evidence type="ECO:0000256" key="1">
    <source>
        <dbReference type="ARBA" id="ARBA00023002"/>
    </source>
</evidence>
<dbReference type="PANTHER" id="PTHR48084">
    <property type="entry name" value="2-OXOGLUTARATE OXIDOREDUCTASE SUBUNIT KORB-RELATED"/>
    <property type="match status" value="1"/>
</dbReference>
<dbReference type="GO" id="GO:0030976">
    <property type="term" value="F:thiamine pyrophosphate binding"/>
    <property type="evidence" value="ECO:0007669"/>
    <property type="project" value="InterPro"/>
</dbReference>
<feature type="non-terminal residue" evidence="3">
    <location>
        <position position="223"/>
    </location>
</feature>
<accession>X1N822</accession>
<dbReference type="GO" id="GO:0045333">
    <property type="term" value="P:cellular respiration"/>
    <property type="evidence" value="ECO:0007669"/>
    <property type="project" value="UniProtKB-ARBA"/>
</dbReference>
<dbReference type="EMBL" id="BARV01027690">
    <property type="protein sequence ID" value="GAI40162.1"/>
    <property type="molecule type" value="Genomic_DNA"/>
</dbReference>
<reference evidence="3" key="1">
    <citation type="journal article" date="2014" name="Front. Microbiol.">
        <title>High frequency of phylogenetically diverse reductive dehalogenase-homologous genes in deep subseafloor sedimentary metagenomes.</title>
        <authorList>
            <person name="Kawai M."/>
            <person name="Futagami T."/>
            <person name="Toyoda A."/>
            <person name="Takaki Y."/>
            <person name="Nishi S."/>
            <person name="Hori S."/>
            <person name="Arai W."/>
            <person name="Tsubouchi T."/>
            <person name="Morono Y."/>
            <person name="Uchiyama I."/>
            <person name="Ito T."/>
            <person name="Fujiyama A."/>
            <person name="Inagaki F."/>
            <person name="Takami H."/>
        </authorList>
    </citation>
    <scope>NUCLEOTIDE SEQUENCE</scope>
    <source>
        <strain evidence="3">Expedition CK06-06</strain>
    </source>
</reference>
<protein>
    <recommendedName>
        <fullName evidence="2">Thiamine pyrophosphate enzyme TPP-binding domain-containing protein</fullName>
    </recommendedName>
</protein>
<dbReference type="SUPFAM" id="SSF52518">
    <property type="entry name" value="Thiamin diphosphate-binding fold (THDP-binding)"/>
    <property type="match status" value="1"/>
</dbReference>
<dbReference type="GO" id="GO:0016625">
    <property type="term" value="F:oxidoreductase activity, acting on the aldehyde or oxo group of donors, iron-sulfur protein as acceptor"/>
    <property type="evidence" value="ECO:0007669"/>
    <property type="project" value="UniProtKB-ARBA"/>
</dbReference>
<feature type="domain" description="Thiamine pyrophosphate enzyme TPP-binding" evidence="2">
    <location>
        <begin position="45"/>
        <end position="191"/>
    </location>
</feature>
<comment type="caution">
    <text evidence="3">The sequence shown here is derived from an EMBL/GenBank/DDBJ whole genome shotgun (WGS) entry which is preliminary data.</text>
</comment>